<gene>
    <name evidence="2" type="ORF">CRU91_00325</name>
</gene>
<dbReference type="AlphaFoldDB" id="A0A366MWZ7"/>
<proteinExistence type="predicted"/>
<dbReference type="EMBL" id="PDKB01000001">
    <property type="protein sequence ID" value="RBQ30124.1"/>
    <property type="molecule type" value="Genomic_DNA"/>
</dbReference>
<evidence type="ECO:0000313" key="3">
    <source>
        <dbReference type="Proteomes" id="UP000252669"/>
    </source>
</evidence>
<dbReference type="PANTHER" id="PTHR22916:SF3">
    <property type="entry name" value="UDP-GLCNAC:BETAGAL BETA-1,3-N-ACETYLGLUCOSAMINYLTRANSFERASE-LIKE PROTEIN 1"/>
    <property type="match status" value="1"/>
</dbReference>
<name>A0A366MWZ7_9BACT</name>
<dbReference type="OrthoDB" id="9786172at2"/>
<dbReference type="InterPro" id="IPR001173">
    <property type="entry name" value="Glyco_trans_2-like"/>
</dbReference>
<dbReference type="PANTHER" id="PTHR22916">
    <property type="entry name" value="GLYCOSYLTRANSFERASE"/>
    <property type="match status" value="1"/>
</dbReference>
<reference evidence="2 3" key="1">
    <citation type="submission" date="2017-10" db="EMBL/GenBank/DDBJ databases">
        <title>Genomics of the genus Arcobacter.</title>
        <authorList>
            <person name="Perez-Cataluna A."/>
            <person name="Figueras M.J."/>
        </authorList>
    </citation>
    <scope>NUCLEOTIDE SEQUENCE [LARGE SCALE GENOMIC DNA]</scope>
    <source>
        <strain evidence="2 3">CECT 9230</strain>
    </source>
</reference>
<dbReference type="Gene3D" id="3.90.550.10">
    <property type="entry name" value="Spore Coat Polysaccharide Biosynthesis Protein SpsA, Chain A"/>
    <property type="match status" value="1"/>
</dbReference>
<comment type="caution">
    <text evidence="2">The sequence shown here is derived from an EMBL/GenBank/DDBJ whole genome shotgun (WGS) entry which is preliminary data.</text>
</comment>
<dbReference type="GO" id="GO:0016758">
    <property type="term" value="F:hexosyltransferase activity"/>
    <property type="evidence" value="ECO:0007669"/>
    <property type="project" value="UniProtKB-ARBA"/>
</dbReference>
<dbReference type="InterPro" id="IPR029044">
    <property type="entry name" value="Nucleotide-diphossugar_trans"/>
</dbReference>
<feature type="domain" description="Glycosyltransferase 2-like" evidence="1">
    <location>
        <begin position="13"/>
        <end position="119"/>
    </location>
</feature>
<accession>A0A366MWZ7</accession>
<dbReference type="CDD" id="cd00761">
    <property type="entry name" value="Glyco_tranf_GTA_type"/>
    <property type="match status" value="1"/>
</dbReference>
<protein>
    <recommendedName>
        <fullName evidence="1">Glycosyltransferase 2-like domain-containing protein</fullName>
    </recommendedName>
</protein>
<dbReference type="Pfam" id="PF00535">
    <property type="entry name" value="Glycos_transf_2"/>
    <property type="match status" value="1"/>
</dbReference>
<organism evidence="2 3">
    <name type="scientific">Aliarcobacter vitoriensis</name>
    <dbReference type="NCBI Taxonomy" id="2011099"/>
    <lineage>
        <taxon>Bacteria</taxon>
        <taxon>Pseudomonadati</taxon>
        <taxon>Campylobacterota</taxon>
        <taxon>Epsilonproteobacteria</taxon>
        <taxon>Campylobacterales</taxon>
        <taxon>Arcobacteraceae</taxon>
        <taxon>Aliarcobacter</taxon>
    </lineage>
</organism>
<evidence type="ECO:0000259" key="1">
    <source>
        <dbReference type="Pfam" id="PF00535"/>
    </source>
</evidence>
<dbReference type="SUPFAM" id="SSF53448">
    <property type="entry name" value="Nucleotide-diphospho-sugar transferases"/>
    <property type="match status" value="1"/>
</dbReference>
<keyword evidence="3" id="KW-1185">Reference proteome</keyword>
<dbReference type="Proteomes" id="UP000252669">
    <property type="component" value="Unassembled WGS sequence"/>
</dbReference>
<evidence type="ECO:0000313" key="2">
    <source>
        <dbReference type="EMBL" id="RBQ30124.1"/>
    </source>
</evidence>
<sequence length="273" mass="31902">MTKEQNLNDLFISIVIPMYNRSKTIIYCLDSVCTQTFKNIEIIVVDDFSTDNSVDLVSSYQDNRIKLIKLEKNSGAQIARNRGIIEAKGNWIAFNDSDDIWEKDKLEIQIKELERINFDKNTVVHSNCICLDLINNKTWEWKVPITNDSCYRLLLERPAPLFPTLLISKEALLEIGLLDENVPSYQEWDTSISLAKKCKFIHIEKPLFTYVLHQGETISKNHKRDIEGYLYIINKFKNDLQKYNLYEKHINLLAKRATSFSLFKEAENILKML</sequence>